<dbReference type="Pfam" id="PF13750">
    <property type="entry name" value="Big_3_3"/>
    <property type="match status" value="1"/>
</dbReference>
<dbReference type="InterPro" id="IPR022038">
    <property type="entry name" value="Ig-like_bact"/>
</dbReference>
<reference evidence="3 4" key="1">
    <citation type="submission" date="2015-04" db="EMBL/GenBank/DDBJ databases">
        <authorList>
            <person name="Syromyatnikov M.Y."/>
            <person name="Popov V.N."/>
        </authorList>
    </citation>
    <scope>NUCLEOTIDE SEQUENCE [LARGE SCALE GENOMIC DNA]</scope>
    <source>
        <strain evidence="3 4">CECT 5292</strain>
    </source>
</reference>
<name>A0A0U1NK72_9RHOB</name>
<evidence type="ECO:0000313" key="4">
    <source>
        <dbReference type="Proteomes" id="UP000048949"/>
    </source>
</evidence>
<dbReference type="InterPro" id="IPR013783">
    <property type="entry name" value="Ig-like_fold"/>
</dbReference>
<sequence length="1060" mass="107413">MSAIRFVVRDGTGNLQRGTVLEDGDTATLNIGSSQDISLNLRRSEVASFDRQGSDLVVTLTDGSVLTLGGYFVEAGAVSNQLFLSDDGFLTEVQISEQGGDLISAYYSEAEAFGKWSADDALFFTRDDNVDFAIADAIVTEPEAGMLGTALLTGLGGIGATGAGAAVAGGAALLVGGGGGGGGDNTPPEALITAGTVSVGHTVNAVDHGDGVDVSGVGEPGAALQVTVDGNTRETIVAENGTWTVTYEEGVLEGGEYTLPVSILATDEAGNTATSTDTLHIDILAHVTLETETVEQDGVVSAAEANDGITITGTTEIGSTVSVQMGSVTHMATVADDGTWTSVFAASEIPAGDYEATVVATATDPYGNTASTTSTLDIDTITSVAITSTQVEGENVVNGAERTDGVVLTGTAAPGSSVSVAIGDATYDAAVANDGTWSVTYPATDFPNGEYELTAIATATDAVGNVATASHTFDVDTYVNDLTKTGGPVGGDGVINIAEAAEGVSLTGTVEPGSTVQVTLGGVTLPAVVQPNGDWSVAFNGAQIPTGETPTTLTIDATDAAQNTTSISETVQIDRDAGFLTLSADPIEGDDVINFDEASDGVVLHGTATPGAVVNVTFGGVEHTAVSDVNGNWTTTYLQTEVAGGTYPSSITATTTDSAGNTLSVADSVRVDTVVDNLGIQQPIEGDNIISQSDAANGVLISGTSEVGSTVVVAFGTSSLTTVADSNGNWNVTFPASTVPAAEIASTAVTATATDLAGNVRDVSANVRIDTIVSNMSISGTAVEGDNVVNASEYSDGVVLNGTTEIGSTVSVAINGVSQQATVAPNGDWSISFDPATLPFGDYTANVVVTATDAVGNVKSLNTSFDVDTQAPDAPLIRSFDKDARDGVVEIGTETTTDTFTITEITAGGSANNVTFTQTENTLRDRTDFEFTHGVPDGSQLVVTADDASGNSNSTLFVLDDVATDIVDLNVAALGQFDIGSINLSLAEDSQLTITADDLESLSSNSNTVRINGGSDDTVNIQGAVRANTTETINGQTFDVYSLGNEGGSLVINEDINVII</sequence>
<accession>A0A0U1NK72</accession>
<dbReference type="OrthoDB" id="7858035at2"/>
<evidence type="ECO:0000259" key="1">
    <source>
        <dbReference type="Pfam" id="PF13750"/>
    </source>
</evidence>
<dbReference type="EMBL" id="CVQV01000005">
    <property type="protein sequence ID" value="CRK75134.1"/>
    <property type="molecule type" value="Genomic_DNA"/>
</dbReference>
<protein>
    <submittedName>
        <fullName evidence="3">Uncharacterized protein</fullName>
    </submittedName>
</protein>
<dbReference type="NCBIfam" id="NF033510">
    <property type="entry name" value="Ca_tandemer"/>
    <property type="match status" value="7"/>
</dbReference>
<keyword evidence="4" id="KW-1185">Reference proteome</keyword>
<evidence type="ECO:0000313" key="3">
    <source>
        <dbReference type="EMBL" id="CRK75134.1"/>
    </source>
</evidence>
<dbReference type="Pfam" id="PF22783">
    <property type="entry name" value="BapA_N"/>
    <property type="match status" value="1"/>
</dbReference>
<organism evidence="3 4">
    <name type="scientific">Nereida ignava</name>
    <dbReference type="NCBI Taxonomy" id="282199"/>
    <lineage>
        <taxon>Bacteria</taxon>
        <taxon>Pseudomonadati</taxon>
        <taxon>Pseudomonadota</taxon>
        <taxon>Alphaproteobacteria</taxon>
        <taxon>Rhodobacterales</taxon>
        <taxon>Roseobacteraceae</taxon>
        <taxon>Nereida</taxon>
    </lineage>
</organism>
<dbReference type="NCBIfam" id="NF033677">
    <property type="entry name" value="biofilm_BapA_N"/>
    <property type="match status" value="1"/>
</dbReference>
<gene>
    <name evidence="3" type="ORF">NIG5292_01177</name>
</gene>
<dbReference type="RefSeq" id="WP_048598537.1">
    <property type="nucleotide sequence ID" value="NZ_CVPC01000005.1"/>
</dbReference>
<dbReference type="Proteomes" id="UP000048949">
    <property type="component" value="Unassembled WGS sequence"/>
</dbReference>
<feature type="domain" description="Ig-like" evidence="1">
    <location>
        <begin position="339"/>
        <end position="474"/>
    </location>
</feature>
<dbReference type="InterPro" id="IPR048051">
    <property type="entry name" value="BapA-like_prefix-like"/>
</dbReference>
<proteinExistence type="predicted"/>
<feature type="domain" description="Biofilm-associated protein BapA-like prefix-like" evidence="2">
    <location>
        <begin position="20"/>
        <end position="97"/>
    </location>
</feature>
<evidence type="ECO:0000259" key="2">
    <source>
        <dbReference type="Pfam" id="PF22783"/>
    </source>
</evidence>
<dbReference type="AlphaFoldDB" id="A0A0U1NK72"/>
<dbReference type="Gene3D" id="2.60.40.10">
    <property type="entry name" value="Immunoglobulins"/>
    <property type="match status" value="7"/>
</dbReference>
<dbReference type="STRING" id="282199.GCA_001049735_01176"/>